<proteinExistence type="inferred from homology"/>
<dbReference type="InterPro" id="IPR036155">
    <property type="entry name" value="Crypto/Photolyase_N_sf"/>
</dbReference>
<dbReference type="InterPro" id="IPR005101">
    <property type="entry name" value="Cryptochr/Photolyase_FAD-bd"/>
</dbReference>
<dbReference type="GO" id="GO:0003677">
    <property type="term" value="F:DNA binding"/>
    <property type="evidence" value="ECO:0007669"/>
    <property type="project" value="TreeGrafter"/>
</dbReference>
<dbReference type="GO" id="GO:0003904">
    <property type="term" value="F:deoxyribodipyrimidine photo-lyase activity"/>
    <property type="evidence" value="ECO:0007669"/>
    <property type="project" value="UniProtKB-EC"/>
</dbReference>
<protein>
    <recommendedName>
        <fullName evidence="4">Deoxyribodipyrimidine photo-lyase</fullName>
        <ecNumber evidence="3">4.1.99.3</ecNumber>
    </recommendedName>
    <alternativeName>
        <fullName evidence="8">DNA photolyase</fullName>
    </alternativeName>
    <alternativeName>
        <fullName evidence="11">Photoreactivating enzyme</fullName>
    </alternativeName>
</protein>
<feature type="site" description="Electron transfer via tryptophanyl radical" evidence="13">
    <location>
        <position position="372"/>
    </location>
</feature>
<evidence type="ECO:0000256" key="11">
    <source>
        <dbReference type="ARBA" id="ARBA00083107"/>
    </source>
</evidence>
<dbReference type="Pfam" id="PF00875">
    <property type="entry name" value="DNA_photolyase"/>
    <property type="match status" value="1"/>
</dbReference>
<dbReference type="AlphaFoldDB" id="A0A916QLM2"/>
<evidence type="ECO:0000256" key="13">
    <source>
        <dbReference type="PIRSR" id="PIRSR602081-2"/>
    </source>
</evidence>
<feature type="binding site" evidence="12">
    <location>
        <position position="236"/>
    </location>
    <ligand>
        <name>FAD</name>
        <dbReference type="ChEBI" id="CHEBI:57692"/>
    </ligand>
</feature>
<dbReference type="PROSITE" id="PS00394">
    <property type="entry name" value="DNA_PHOTOLYASES_1_1"/>
    <property type="match status" value="1"/>
</dbReference>
<evidence type="ECO:0000256" key="4">
    <source>
        <dbReference type="ARBA" id="ARBA00014046"/>
    </source>
</evidence>
<dbReference type="PANTHER" id="PTHR11455:SF9">
    <property type="entry name" value="CRYPTOCHROME CIRCADIAN CLOCK 5 ISOFORM X1"/>
    <property type="match status" value="1"/>
</dbReference>
<dbReference type="EC" id="4.1.99.3" evidence="3"/>
<comment type="function">
    <text evidence="10">Involved in repair of UV radiation-induced DNA damage. Catalyzes the light-dependent monomerization (300-600 nm) of cyclobutyl pyrimidine dimers (in cis-syn configuration), which are formed between adjacent bases on the same DNA strand upon exposure to ultraviolet radiation.</text>
</comment>
<dbReference type="GO" id="GO:0000719">
    <property type="term" value="P:photoreactive repair"/>
    <property type="evidence" value="ECO:0007669"/>
    <property type="project" value="UniProtKB-ARBA"/>
</dbReference>
<dbReference type="PANTHER" id="PTHR11455">
    <property type="entry name" value="CRYPTOCHROME"/>
    <property type="match status" value="1"/>
</dbReference>
<evidence type="ECO:0000313" key="16">
    <source>
        <dbReference type="EMBL" id="GFZ76058.1"/>
    </source>
</evidence>
<feature type="domain" description="Photolyase/cryptochrome alpha/beta" evidence="15">
    <location>
        <begin position="3"/>
        <end position="127"/>
    </location>
</feature>
<dbReference type="PROSITE" id="PS51645">
    <property type="entry name" value="PHR_CRY_ALPHA_BETA"/>
    <property type="match status" value="1"/>
</dbReference>
<evidence type="ECO:0000256" key="12">
    <source>
        <dbReference type="PIRSR" id="PIRSR602081-1"/>
    </source>
</evidence>
<dbReference type="FunFam" id="1.10.579.10:FF:000003">
    <property type="entry name" value="Deoxyribodipyrimidine photo-lyase"/>
    <property type="match status" value="1"/>
</dbReference>
<evidence type="ECO:0000256" key="7">
    <source>
        <dbReference type="ARBA" id="ARBA00022991"/>
    </source>
</evidence>
<dbReference type="PRINTS" id="PR00147">
    <property type="entry name" value="DNAPHOTLYASE"/>
</dbReference>
<dbReference type="Pfam" id="PF03441">
    <property type="entry name" value="FAD_binding_7"/>
    <property type="match status" value="1"/>
</dbReference>
<feature type="site" description="Electron transfer via tryptophanyl radical" evidence="13">
    <location>
        <position position="319"/>
    </location>
</feature>
<keyword evidence="17" id="KW-1185">Reference proteome</keyword>
<comment type="similarity">
    <text evidence="2">Belongs to the DNA photolyase class-1 family.</text>
</comment>
<dbReference type="InterPro" id="IPR036134">
    <property type="entry name" value="Crypto/Photolyase_FAD-like_sf"/>
</dbReference>
<sequence>MTDTTLVWFRQDLRLDDNPALYHACQQGSIIPVYILDDTTTFPAQGSAAAWWLQQSLLALSASLDDKLIVLNGNPATLLPELLAALQCQHITWNRCYEGWRIERDSRLKSALKDEGYSVESYNGSLLWEPWQTKKQDGDYYRVFTPFYRHVRSQLAVSQPLPRPASLDIAALVNATVNLGGSPTRLTQCQGKKAIQALPLGSAIGWEAKLHGLWDISERDAGKLLETFLEKTLDAYENGRDVPADNATSLLSPYLQAGLISPRRIWQTTQAHALSAGKENAAEAFLRELIWREFAFCQLYRLPELATEPVNEKFRYFPWQSNATQQKQWQRGETGIPLVDAGMRELWETGYMHNRVRMVAASFLIKNLLQPWQDGRAWFDDCLIDACPANNSMNWQWVAGCGIDAAPYFRIFNPVRQSQRFDPSGDYIRRWVPELSNLPGKYIHEPWLLPDRIAKETGFTPGKDYPSPMVNLKASREQALEAFRLLPNV</sequence>
<dbReference type="Gene3D" id="3.40.50.620">
    <property type="entry name" value="HUPs"/>
    <property type="match status" value="1"/>
</dbReference>
<feature type="site" description="Electron transfer via tryptophanyl radical" evidence="13">
    <location>
        <position position="395"/>
    </location>
</feature>
<gene>
    <name evidence="16" type="ORF">GCM10011403_18710</name>
</gene>
<evidence type="ECO:0000259" key="15">
    <source>
        <dbReference type="PROSITE" id="PS51645"/>
    </source>
</evidence>
<evidence type="ECO:0000256" key="5">
    <source>
        <dbReference type="ARBA" id="ARBA00022630"/>
    </source>
</evidence>
<comment type="similarity">
    <text evidence="14">Belongs to the DNA photolyase family.</text>
</comment>
<evidence type="ECO:0000256" key="9">
    <source>
        <dbReference type="ARBA" id="ARBA00033999"/>
    </source>
</evidence>
<evidence type="ECO:0000256" key="2">
    <source>
        <dbReference type="ARBA" id="ARBA00005862"/>
    </source>
</evidence>
<dbReference type="PROSITE" id="PS00691">
    <property type="entry name" value="DNA_PHOTOLYASES_1_2"/>
    <property type="match status" value="1"/>
</dbReference>
<name>A0A916QLM2_9GAMM</name>
<organism evidence="16 17">
    <name type="scientific">Pseudohongiella nitratireducens</name>
    <dbReference type="NCBI Taxonomy" id="1768907"/>
    <lineage>
        <taxon>Bacteria</taxon>
        <taxon>Pseudomonadati</taxon>
        <taxon>Pseudomonadota</taxon>
        <taxon>Gammaproteobacteria</taxon>
        <taxon>Pseudomonadales</taxon>
        <taxon>Pseudohongiellaceae</taxon>
        <taxon>Pseudohongiella</taxon>
    </lineage>
</organism>
<evidence type="ECO:0000256" key="3">
    <source>
        <dbReference type="ARBA" id="ARBA00013149"/>
    </source>
</evidence>
<dbReference type="Gene3D" id="1.10.579.10">
    <property type="entry name" value="DNA Cyclobutane Dipyrimidine Photolyase, subunit A, domain 3"/>
    <property type="match status" value="1"/>
</dbReference>
<dbReference type="GO" id="GO:0009416">
    <property type="term" value="P:response to light stimulus"/>
    <property type="evidence" value="ECO:0007669"/>
    <property type="project" value="TreeGrafter"/>
</dbReference>
<evidence type="ECO:0000313" key="17">
    <source>
        <dbReference type="Proteomes" id="UP000627715"/>
    </source>
</evidence>
<reference evidence="16" key="2">
    <citation type="submission" date="2020-09" db="EMBL/GenBank/DDBJ databases">
        <authorList>
            <person name="Sun Q."/>
            <person name="Zhou Y."/>
        </authorList>
    </citation>
    <scope>NUCLEOTIDE SEQUENCE</scope>
    <source>
        <strain evidence="16">CGMCC 1.15425</strain>
    </source>
</reference>
<feature type="binding site" evidence="12">
    <location>
        <begin position="248"/>
        <end position="252"/>
    </location>
    <ligand>
        <name>FAD</name>
        <dbReference type="ChEBI" id="CHEBI:57692"/>
    </ligand>
</feature>
<comment type="caution">
    <text evidence="16">The sequence shown here is derived from an EMBL/GenBank/DDBJ whole genome shotgun (WGS) entry which is preliminary data.</text>
</comment>
<accession>A0A916QLM2</accession>
<dbReference type="OrthoDB" id="9772484at2"/>
<dbReference type="InterPro" id="IPR002081">
    <property type="entry name" value="Cryptochrome/DNA_photolyase_1"/>
</dbReference>
<evidence type="ECO:0000256" key="6">
    <source>
        <dbReference type="ARBA" id="ARBA00022827"/>
    </source>
</evidence>
<dbReference type="SUPFAM" id="SSF48173">
    <property type="entry name" value="Cryptochrome/photolyase FAD-binding domain"/>
    <property type="match status" value="1"/>
</dbReference>
<comment type="catalytic activity">
    <reaction evidence="9">
        <text>cyclobutadipyrimidine (in DNA) = 2 pyrimidine residues (in DNA).</text>
        <dbReference type="EC" id="4.1.99.3"/>
    </reaction>
</comment>
<evidence type="ECO:0000256" key="8">
    <source>
        <dbReference type="ARBA" id="ARBA00031671"/>
    </source>
</evidence>
<reference evidence="16" key="1">
    <citation type="journal article" date="2014" name="Int. J. Syst. Evol. Microbiol.">
        <title>Complete genome sequence of Corynebacterium casei LMG S-19264T (=DSM 44701T), isolated from a smear-ripened cheese.</title>
        <authorList>
            <consortium name="US DOE Joint Genome Institute (JGI-PGF)"/>
            <person name="Walter F."/>
            <person name="Albersmeier A."/>
            <person name="Kalinowski J."/>
            <person name="Ruckert C."/>
        </authorList>
    </citation>
    <scope>NUCLEOTIDE SEQUENCE</scope>
    <source>
        <strain evidence="16">CGMCC 1.15425</strain>
    </source>
</reference>
<evidence type="ECO:0000256" key="10">
    <source>
        <dbReference type="ARBA" id="ARBA00059220"/>
    </source>
</evidence>
<evidence type="ECO:0000256" key="14">
    <source>
        <dbReference type="RuleBase" id="RU004182"/>
    </source>
</evidence>
<dbReference type="InterPro" id="IPR014729">
    <property type="entry name" value="Rossmann-like_a/b/a_fold"/>
</dbReference>
<feature type="binding site" evidence="12">
    <location>
        <position position="285"/>
    </location>
    <ligand>
        <name>FAD</name>
        <dbReference type="ChEBI" id="CHEBI:57692"/>
    </ligand>
</feature>
<dbReference type="SUPFAM" id="SSF52425">
    <property type="entry name" value="Cryptochrome/photolyase, N-terminal domain"/>
    <property type="match status" value="1"/>
</dbReference>
<dbReference type="RefSeq" id="WP_068810918.1">
    <property type="nucleotide sequence ID" value="NZ_BMIY01000007.1"/>
</dbReference>
<evidence type="ECO:0000256" key="1">
    <source>
        <dbReference type="ARBA" id="ARBA00001932"/>
    </source>
</evidence>
<keyword evidence="7 14" id="KW-0157">Chromophore</keyword>
<comment type="cofactor">
    <cofactor evidence="1">
        <name>(6R)-5,10-methylene-5,6,7,8-tetrahydrofolate</name>
        <dbReference type="ChEBI" id="CHEBI:15636"/>
    </cofactor>
</comment>
<keyword evidence="5 12" id="KW-0285">Flavoprotein</keyword>
<dbReference type="EMBL" id="BMIY01000007">
    <property type="protein sequence ID" value="GFZ76058.1"/>
    <property type="molecule type" value="Genomic_DNA"/>
</dbReference>
<dbReference type="GO" id="GO:0071949">
    <property type="term" value="F:FAD binding"/>
    <property type="evidence" value="ECO:0007669"/>
    <property type="project" value="TreeGrafter"/>
</dbReference>
<dbReference type="InterPro" id="IPR018394">
    <property type="entry name" value="DNA_photolyase_1_CS_C"/>
</dbReference>
<comment type="cofactor">
    <cofactor evidence="12">
        <name>FAD</name>
        <dbReference type="ChEBI" id="CHEBI:57692"/>
    </cofactor>
    <text evidence="12">Binds 1 FAD per subunit.</text>
</comment>
<dbReference type="Gene3D" id="1.25.40.80">
    <property type="match status" value="1"/>
</dbReference>
<keyword evidence="6 12" id="KW-0274">FAD</keyword>
<dbReference type="InterPro" id="IPR006050">
    <property type="entry name" value="DNA_photolyase_N"/>
</dbReference>
<dbReference type="Proteomes" id="UP000627715">
    <property type="component" value="Unassembled WGS sequence"/>
</dbReference>